<dbReference type="PANTHER" id="PTHR42791:SF1">
    <property type="entry name" value="N-ACETYLTRANSFERASE DOMAIN-CONTAINING PROTEIN"/>
    <property type="match status" value="1"/>
</dbReference>
<dbReference type="EC" id="2.3.1.-" evidence="2"/>
<dbReference type="EMBL" id="JAKRCV010000016">
    <property type="protein sequence ID" value="MCG7321644.1"/>
    <property type="molecule type" value="Genomic_DNA"/>
</dbReference>
<name>A0ABS9Q197_9MICO</name>
<feature type="domain" description="N-acetyltransferase" evidence="1">
    <location>
        <begin position="3"/>
        <end position="205"/>
    </location>
</feature>
<comment type="caution">
    <text evidence="2">The sequence shown here is derived from an EMBL/GenBank/DDBJ whole genome shotgun (WGS) entry which is preliminary data.</text>
</comment>
<reference evidence="2 3" key="1">
    <citation type="submission" date="2022-02" db="EMBL/GenBank/DDBJ databases">
        <title>Uncovering new skin microbiome diversity through culturing and metagenomics.</title>
        <authorList>
            <person name="Conlan S."/>
            <person name="Deming C."/>
            <person name="Nisc Comparative Sequencing Program N."/>
            <person name="Segre J.A."/>
        </authorList>
    </citation>
    <scope>NUCLEOTIDE SEQUENCE [LARGE SCALE GENOMIC DNA]</scope>
    <source>
        <strain evidence="2 3">ACRQZ</strain>
    </source>
</reference>
<proteinExistence type="predicted"/>
<dbReference type="PANTHER" id="PTHR42791">
    <property type="entry name" value="GNAT FAMILY ACETYLTRANSFERASE"/>
    <property type="match status" value="1"/>
</dbReference>
<sequence length="207" mass="22593">MKPTICDLEPAHLADARRLLSQAFAADPYLVAALPDPRRRARALPMLFGAVLDNARQHGSVRVTLDPGTHELAGVAAWAWWPHVGLGLLTSVRHGLATLPLVVGVRDTARLDRLNRTHEAAHRRLAPAKHRYLHAIGVAPGHQGAGVGSALLLDGLADADAAGVPTYLETHRAENVRLYERYGYELVQELRPGDLHARCMLRPARQP</sequence>
<dbReference type="GO" id="GO:0016746">
    <property type="term" value="F:acyltransferase activity"/>
    <property type="evidence" value="ECO:0007669"/>
    <property type="project" value="UniProtKB-KW"/>
</dbReference>
<keyword evidence="3" id="KW-1185">Reference proteome</keyword>
<dbReference type="Gene3D" id="3.40.630.30">
    <property type="match status" value="1"/>
</dbReference>
<dbReference type="Pfam" id="PF00583">
    <property type="entry name" value="Acetyltransf_1"/>
    <property type="match status" value="1"/>
</dbReference>
<evidence type="ECO:0000259" key="1">
    <source>
        <dbReference type="PROSITE" id="PS51186"/>
    </source>
</evidence>
<gene>
    <name evidence="2" type="ORF">MHL29_07020</name>
</gene>
<evidence type="ECO:0000313" key="3">
    <source>
        <dbReference type="Proteomes" id="UP001521931"/>
    </source>
</evidence>
<dbReference type="InterPro" id="IPR016181">
    <property type="entry name" value="Acyl_CoA_acyltransferase"/>
</dbReference>
<dbReference type="CDD" id="cd04301">
    <property type="entry name" value="NAT_SF"/>
    <property type="match status" value="1"/>
</dbReference>
<dbReference type="SUPFAM" id="SSF55729">
    <property type="entry name" value="Acyl-CoA N-acyltransferases (Nat)"/>
    <property type="match status" value="1"/>
</dbReference>
<accession>A0ABS9Q197</accession>
<evidence type="ECO:0000313" key="2">
    <source>
        <dbReference type="EMBL" id="MCG7321644.1"/>
    </source>
</evidence>
<organism evidence="2 3">
    <name type="scientific">Arsenicicoccus bolidensis</name>
    <dbReference type="NCBI Taxonomy" id="229480"/>
    <lineage>
        <taxon>Bacteria</taxon>
        <taxon>Bacillati</taxon>
        <taxon>Actinomycetota</taxon>
        <taxon>Actinomycetes</taxon>
        <taxon>Micrococcales</taxon>
        <taxon>Intrasporangiaceae</taxon>
        <taxon>Arsenicicoccus</taxon>
    </lineage>
</organism>
<dbReference type="RefSeq" id="WP_239263464.1">
    <property type="nucleotide sequence ID" value="NZ_JAKRCV010000016.1"/>
</dbReference>
<keyword evidence="2" id="KW-0012">Acyltransferase</keyword>
<dbReference type="PROSITE" id="PS51186">
    <property type="entry name" value="GNAT"/>
    <property type="match status" value="1"/>
</dbReference>
<keyword evidence="2" id="KW-0808">Transferase</keyword>
<dbReference type="InterPro" id="IPR052523">
    <property type="entry name" value="Trichothecene_AcTrans"/>
</dbReference>
<dbReference type="Proteomes" id="UP001521931">
    <property type="component" value="Unassembled WGS sequence"/>
</dbReference>
<protein>
    <submittedName>
        <fullName evidence="2">GNAT family N-acetyltransferase</fullName>
        <ecNumber evidence="2">2.3.1.-</ecNumber>
    </submittedName>
</protein>
<dbReference type="InterPro" id="IPR000182">
    <property type="entry name" value="GNAT_dom"/>
</dbReference>